<comment type="similarity">
    <text evidence="1">Belongs to the membrane fusion protein (MFP) (TC 8.A.1) family.</text>
</comment>
<dbReference type="Pfam" id="PF25954">
    <property type="entry name" value="Beta-barrel_RND_2"/>
    <property type="match status" value="1"/>
</dbReference>
<dbReference type="OrthoDB" id="1725043at2"/>
<gene>
    <name evidence="4" type="ORF">SAMN05660653_02201</name>
</gene>
<proteinExistence type="inferred from homology"/>
<accession>A0A1G6DJJ8</accession>
<dbReference type="Proteomes" id="UP000198771">
    <property type="component" value="Unassembled WGS sequence"/>
</dbReference>
<evidence type="ECO:0000256" key="2">
    <source>
        <dbReference type="SAM" id="Coils"/>
    </source>
</evidence>
<dbReference type="Gene3D" id="2.40.30.170">
    <property type="match status" value="1"/>
</dbReference>
<dbReference type="InterPro" id="IPR006143">
    <property type="entry name" value="RND_pump_MFP"/>
</dbReference>
<dbReference type="Gene3D" id="1.10.287.470">
    <property type="entry name" value="Helix hairpin bin"/>
    <property type="match status" value="1"/>
</dbReference>
<keyword evidence="2" id="KW-0175">Coiled coil</keyword>
<evidence type="ECO:0000256" key="1">
    <source>
        <dbReference type="ARBA" id="ARBA00009477"/>
    </source>
</evidence>
<dbReference type="GO" id="GO:0015562">
    <property type="term" value="F:efflux transmembrane transporter activity"/>
    <property type="evidence" value="ECO:0007669"/>
    <property type="project" value="TreeGrafter"/>
</dbReference>
<dbReference type="SUPFAM" id="SSF111369">
    <property type="entry name" value="HlyD-like secretion proteins"/>
    <property type="match status" value="1"/>
</dbReference>
<reference evidence="4 5" key="1">
    <citation type="submission" date="2016-10" db="EMBL/GenBank/DDBJ databases">
        <authorList>
            <person name="de Groot N.N."/>
        </authorList>
    </citation>
    <scope>NUCLEOTIDE SEQUENCE [LARGE SCALE GENOMIC DNA]</scope>
    <source>
        <strain evidence="4 5">ASO4-2</strain>
    </source>
</reference>
<evidence type="ECO:0000313" key="5">
    <source>
        <dbReference type="Proteomes" id="UP000198771"/>
    </source>
</evidence>
<name>A0A1G6DJJ8_9BACT</name>
<dbReference type="PANTHER" id="PTHR30469">
    <property type="entry name" value="MULTIDRUG RESISTANCE PROTEIN MDTA"/>
    <property type="match status" value="1"/>
</dbReference>
<dbReference type="NCBIfam" id="TIGR01730">
    <property type="entry name" value="RND_mfp"/>
    <property type="match status" value="1"/>
</dbReference>
<dbReference type="EMBL" id="FMXO01000012">
    <property type="protein sequence ID" value="SDB45281.1"/>
    <property type="molecule type" value="Genomic_DNA"/>
</dbReference>
<dbReference type="InterPro" id="IPR058792">
    <property type="entry name" value="Beta-barrel_RND_2"/>
</dbReference>
<feature type="coiled-coil region" evidence="2">
    <location>
        <begin position="99"/>
        <end position="171"/>
    </location>
</feature>
<sequence>MRFRMICSVLLGLALMAGAVVLTFRPEPISMAAEPKYAAKVHVDPVVVASVTRESRFTAITQPYRQAILSFTVPGKITSRPVQVGDRVQADQALANLGLREFDNAVDQAKAAAAELTVQLGQAERDHLRFSRLSSDNVVEARQAEQATALMDQLQAALAGATAQLAEALRRRDESWLLAPFSGVVTAVYLEPGEWADPGRPVLELQDDHRVKLEVEVPENIIIGLEPGQSVHATLPFAGNVRVNGRIAHLARAAGGSGRLFPVVVELESESGLVPGMTAELVLDVKSRPAFAVPLSAVINPGGARPSLFILTDGRARQVFVGLEGFSADKVIVTGDIVGADLVVVHGQTILTDGQSVDVAP</sequence>
<evidence type="ECO:0000259" key="3">
    <source>
        <dbReference type="Pfam" id="PF25954"/>
    </source>
</evidence>
<dbReference type="RefSeq" id="WP_092121432.1">
    <property type="nucleotide sequence ID" value="NZ_FMXO01000012.1"/>
</dbReference>
<dbReference type="Gene3D" id="2.40.50.100">
    <property type="match status" value="1"/>
</dbReference>
<dbReference type="STRING" id="617002.SAMN05660653_02201"/>
<evidence type="ECO:0000313" key="4">
    <source>
        <dbReference type="EMBL" id="SDB45281.1"/>
    </source>
</evidence>
<protein>
    <submittedName>
        <fullName evidence="4">RND family efflux transporter, MFP subunit</fullName>
    </submittedName>
</protein>
<dbReference type="AlphaFoldDB" id="A0A1G6DJJ8"/>
<organism evidence="4 5">
    <name type="scientific">Desulfonatronum thiosulfatophilum</name>
    <dbReference type="NCBI Taxonomy" id="617002"/>
    <lineage>
        <taxon>Bacteria</taxon>
        <taxon>Pseudomonadati</taxon>
        <taxon>Thermodesulfobacteriota</taxon>
        <taxon>Desulfovibrionia</taxon>
        <taxon>Desulfovibrionales</taxon>
        <taxon>Desulfonatronaceae</taxon>
        <taxon>Desulfonatronum</taxon>
    </lineage>
</organism>
<keyword evidence="5" id="KW-1185">Reference proteome</keyword>
<feature type="domain" description="CusB-like beta-barrel" evidence="3">
    <location>
        <begin position="213"/>
        <end position="284"/>
    </location>
</feature>
<dbReference type="Gene3D" id="2.40.420.20">
    <property type="match status" value="1"/>
</dbReference>
<dbReference type="PANTHER" id="PTHR30469:SF15">
    <property type="entry name" value="HLYD FAMILY OF SECRETION PROTEINS"/>
    <property type="match status" value="1"/>
</dbReference>
<dbReference type="GO" id="GO:1990281">
    <property type="term" value="C:efflux pump complex"/>
    <property type="evidence" value="ECO:0007669"/>
    <property type="project" value="TreeGrafter"/>
</dbReference>